<name>A0A853EW16_9MICO</name>
<dbReference type="AlphaFoldDB" id="A0A853EW16"/>
<comment type="caution">
    <text evidence="1">The sequence shown here is derived from an EMBL/GenBank/DDBJ whole genome shotgun (WGS) entry which is preliminary data.</text>
</comment>
<dbReference type="EMBL" id="JACBYE010000021">
    <property type="protein sequence ID" value="NYS93852.1"/>
    <property type="molecule type" value="Genomic_DNA"/>
</dbReference>
<evidence type="ECO:0000313" key="2">
    <source>
        <dbReference type="Proteomes" id="UP000561011"/>
    </source>
</evidence>
<keyword evidence="2" id="KW-1185">Reference proteome</keyword>
<proteinExistence type="predicted"/>
<reference evidence="1 2" key="1">
    <citation type="submission" date="2020-07" db="EMBL/GenBank/DDBJ databases">
        <title>MOT database genomes.</title>
        <authorList>
            <person name="Joseph S."/>
            <person name="Aduse-Opoku J."/>
            <person name="Hashim A."/>
            <person name="Wade W."/>
            <person name="Curtis M."/>
        </authorList>
    </citation>
    <scope>NUCLEOTIDE SEQUENCE [LARGE SCALE GENOMIC DNA]</scope>
    <source>
        <strain evidence="1 2">DSM 100099</strain>
    </source>
</reference>
<accession>A0A853EW16</accession>
<dbReference type="RefSeq" id="WP_056136966.1">
    <property type="nucleotide sequence ID" value="NZ_JACBYE010000021.1"/>
</dbReference>
<protein>
    <submittedName>
        <fullName evidence="1">Uncharacterized protein</fullName>
    </submittedName>
</protein>
<evidence type="ECO:0000313" key="1">
    <source>
        <dbReference type="EMBL" id="NYS93852.1"/>
    </source>
</evidence>
<dbReference type="Proteomes" id="UP000561011">
    <property type="component" value="Unassembled WGS sequence"/>
</dbReference>
<organism evidence="1 2">
    <name type="scientific">Sanguibacter inulinus</name>
    <dbReference type="NCBI Taxonomy" id="60922"/>
    <lineage>
        <taxon>Bacteria</taxon>
        <taxon>Bacillati</taxon>
        <taxon>Actinomycetota</taxon>
        <taxon>Actinomycetes</taxon>
        <taxon>Micrococcales</taxon>
        <taxon>Sanguibacteraceae</taxon>
        <taxon>Sanguibacter</taxon>
    </lineage>
</organism>
<gene>
    <name evidence="1" type="ORF">HZZ10_10000</name>
</gene>
<sequence length="87" mass="9949">MFPFDPEFSLTRAQHEEMRSCIVTKLGTSIESEADEDRAGRAFVVCAHELGHDDAYWPDEDAQAREMLRSLTVDEEPSFLEQLIPFS</sequence>